<keyword evidence="1" id="KW-0175">Coiled coil</keyword>
<dbReference type="Proteomes" id="UP000728032">
    <property type="component" value="Unassembled WGS sequence"/>
</dbReference>
<organism evidence="3">
    <name type="scientific">Oppiella nova</name>
    <dbReference type="NCBI Taxonomy" id="334625"/>
    <lineage>
        <taxon>Eukaryota</taxon>
        <taxon>Metazoa</taxon>
        <taxon>Ecdysozoa</taxon>
        <taxon>Arthropoda</taxon>
        <taxon>Chelicerata</taxon>
        <taxon>Arachnida</taxon>
        <taxon>Acari</taxon>
        <taxon>Acariformes</taxon>
        <taxon>Sarcoptiformes</taxon>
        <taxon>Oribatida</taxon>
        <taxon>Brachypylina</taxon>
        <taxon>Oppioidea</taxon>
        <taxon>Oppiidae</taxon>
        <taxon>Oppiella</taxon>
    </lineage>
</organism>
<dbReference type="EMBL" id="CAJPVJ010000766">
    <property type="protein sequence ID" value="CAG2163335.1"/>
    <property type="molecule type" value="Genomic_DNA"/>
</dbReference>
<dbReference type="PANTHER" id="PTHR12784:SF28">
    <property type="entry name" value="PROTEIN SICKIE"/>
    <property type="match status" value="1"/>
</dbReference>
<evidence type="ECO:0000313" key="4">
    <source>
        <dbReference type="Proteomes" id="UP000728032"/>
    </source>
</evidence>
<feature type="region of interest" description="Disordered" evidence="2">
    <location>
        <begin position="950"/>
        <end position="1026"/>
    </location>
</feature>
<accession>A0A7R9QD03</accession>
<dbReference type="GO" id="GO:0022008">
    <property type="term" value="P:neurogenesis"/>
    <property type="evidence" value="ECO:0007669"/>
    <property type="project" value="InterPro"/>
</dbReference>
<feature type="region of interest" description="Disordered" evidence="2">
    <location>
        <begin position="42"/>
        <end position="63"/>
    </location>
</feature>
<feature type="compositionally biased region" description="Low complexity" evidence="2">
    <location>
        <begin position="1143"/>
        <end position="1156"/>
    </location>
</feature>
<feature type="compositionally biased region" description="Basic and acidic residues" evidence="2">
    <location>
        <begin position="456"/>
        <end position="484"/>
    </location>
</feature>
<feature type="region of interest" description="Disordered" evidence="2">
    <location>
        <begin position="290"/>
        <end position="322"/>
    </location>
</feature>
<feature type="region of interest" description="Disordered" evidence="2">
    <location>
        <begin position="597"/>
        <end position="619"/>
    </location>
</feature>
<proteinExistence type="predicted"/>
<dbReference type="PANTHER" id="PTHR12784">
    <property type="entry name" value="STEERIN"/>
    <property type="match status" value="1"/>
</dbReference>
<feature type="compositionally biased region" description="Polar residues" evidence="2">
    <location>
        <begin position="856"/>
        <end position="870"/>
    </location>
</feature>
<feature type="region of interest" description="Disordered" evidence="2">
    <location>
        <begin position="851"/>
        <end position="870"/>
    </location>
</feature>
<feature type="compositionally biased region" description="Low complexity" evidence="2">
    <location>
        <begin position="670"/>
        <end position="689"/>
    </location>
</feature>
<feature type="region of interest" description="Disordered" evidence="2">
    <location>
        <begin position="1131"/>
        <end position="1171"/>
    </location>
</feature>
<feature type="compositionally biased region" description="Polar residues" evidence="2">
    <location>
        <begin position="492"/>
        <end position="501"/>
    </location>
</feature>
<sequence>MQHIQHHQQLVSQQNGNLVSPITPSAAMLSKLPFGNHCNNKTNPKNSCSSIPIGPKKTSSGGGNICSLVSPSVAKCASTPTQGSPASVKTQPSHTQSTDISPQSTNQTPAPTPTKAIRAPRPSSTSSIPQISGPSVSTKTSVILRNKNNVSNQQTIVDKIKQYNKSGQQIANSEQNSSQTVVNNKCEPIVPKRTSSSSGFSSAKSDSSASLCGLETSVSTVATIKTKPSVTPSGGPKTRANNYSQNTYLALNASPNASPNTNSNISYNLSNNHILKKSEEILNTNDNKTNVCNSNRNPSNSSAKYGSIPVKRIQPPRSRPMSTIIDNTALPLAMTSNSESTSNTSLTAIAKQTAAVKATYKELPPNDTIGRVTTGRKFEGQSPVAEQTSYCNSNIKMKSSEKFSQQPIGCPKPEPSIAMVSPIMAREQNKSVVKNDTFEDEKRSKTQRKQMQIESKVSHIKRDGVKQSDNKQTNSEEKRCDQQKESPQQQQENGLQDSNSSSHEEESAGNSDVESALVNIKPMPLLARTLQFAYLKSSANSNHSPNGSVYSKFPNNYSAIENGYQSDCTQLDCQSRNSRPNTYKNCHSTTSASNRYLNQSDVCPPQLNTQGSSHRQYSDTDSAANANAIRAANLFDLMHSKHSTSNNTYFPSHPSFCLDDSSSLSSDAGMISGTEVSGTTTSSMSSSTGADPMGQYMAKSSAKSKGAVKSKSCKKTDSSMQTESMSTLSSTGVWKRYLHEHHLMMRANSTVAPKSSRNLSINTEEGTKSLDRLETRLNNLSNNKKLINNSKSIERHDSFDSMKHGMNKNNFKHDLNLMSNKRPLSSPSSQRTAVTTTPGLLLKQYMVQRSIHKSKSNGSPQTDSTQSDTEFVQQKQQNNYQYFMSNHKYPYMTSPARQRDISSRLSSYADIGGYGSGMEGQFDGGQSAVSPWLQRHALAFQRNAMTEAESLESLNGPLSLDSNYMMPRQHSTPPPPNSPNPRLRETASSSPAFSSSQNRSKDHLIRNGSIRLNKCSEPTSQPTSPTRFANHVYSSPNHDSSLMTNCGQRSLTSNGAINQYNHNFKEEDLIHGSSLSLVSTSSMFSAMKAKKKSKTAKILNNSSSGWLRSSFSKAFKKNKSFVKRDALSDAEVMGNGSGTEGDSSSVPNSPPMSSRPFHSDLNSNTNDLNESDEVQVLKRQLREKDMILTDLRLESLTSALQLENLKETVNQLRAEILTLQQQKSLPLNHNSMQNQVHPN</sequence>
<evidence type="ECO:0000256" key="2">
    <source>
        <dbReference type="SAM" id="MobiDB-lite"/>
    </source>
</evidence>
<feature type="compositionally biased region" description="Polar residues" evidence="2">
    <location>
        <begin position="122"/>
        <end position="137"/>
    </location>
</feature>
<dbReference type="AlphaFoldDB" id="A0A7R9QD03"/>
<feature type="compositionally biased region" description="Low complexity" evidence="2">
    <location>
        <begin position="988"/>
        <end position="998"/>
    </location>
</feature>
<feature type="compositionally biased region" description="Polar residues" evidence="2">
    <location>
        <begin position="1016"/>
        <end position="1026"/>
    </location>
</feature>
<dbReference type="OrthoDB" id="6513628at2759"/>
<evidence type="ECO:0000313" key="3">
    <source>
        <dbReference type="EMBL" id="CAD7641094.1"/>
    </source>
</evidence>
<feature type="compositionally biased region" description="Polar residues" evidence="2">
    <location>
        <begin position="290"/>
        <end position="304"/>
    </location>
</feature>
<name>A0A7R9QD03_9ACAR</name>
<dbReference type="InterPro" id="IPR039041">
    <property type="entry name" value="Nav/unc-53"/>
</dbReference>
<feature type="coiled-coil region" evidence="1">
    <location>
        <begin position="763"/>
        <end position="790"/>
    </location>
</feature>
<protein>
    <recommendedName>
        <fullName evidence="5">Neuron navigator 2</fullName>
    </recommendedName>
</protein>
<feature type="compositionally biased region" description="Polar residues" evidence="2">
    <location>
        <begin position="78"/>
        <end position="109"/>
    </location>
</feature>
<dbReference type="EMBL" id="OC915591">
    <property type="protein sequence ID" value="CAD7641094.1"/>
    <property type="molecule type" value="Genomic_DNA"/>
</dbReference>
<evidence type="ECO:0000256" key="1">
    <source>
        <dbReference type="SAM" id="Coils"/>
    </source>
</evidence>
<feature type="region of interest" description="Disordered" evidence="2">
    <location>
        <begin position="670"/>
        <end position="724"/>
    </location>
</feature>
<keyword evidence="4" id="KW-1185">Reference proteome</keyword>
<feature type="region of interest" description="Disordered" evidence="2">
    <location>
        <begin position="76"/>
        <end position="137"/>
    </location>
</feature>
<feature type="region of interest" description="Disordered" evidence="2">
    <location>
        <begin position="817"/>
        <end position="836"/>
    </location>
</feature>
<evidence type="ECO:0008006" key="5">
    <source>
        <dbReference type="Google" id="ProtNLM"/>
    </source>
</evidence>
<gene>
    <name evidence="3" type="ORF">ONB1V03_LOCUS2914</name>
</gene>
<reference evidence="3" key="1">
    <citation type="submission" date="2020-11" db="EMBL/GenBank/DDBJ databases">
        <authorList>
            <person name="Tran Van P."/>
        </authorList>
    </citation>
    <scope>NUCLEOTIDE SEQUENCE</scope>
</reference>
<feature type="region of interest" description="Disordered" evidence="2">
    <location>
        <begin position="426"/>
        <end position="513"/>
    </location>
</feature>